<dbReference type="Proteomes" id="UP000188836">
    <property type="component" value="Unassembled WGS sequence"/>
</dbReference>
<evidence type="ECO:0000256" key="2">
    <source>
        <dbReference type="ARBA" id="ARBA00006411"/>
    </source>
</evidence>
<comment type="caution">
    <text evidence="5">The sequence shown here is derived from an EMBL/GenBank/DDBJ whole genome shotgun (WGS) entry which is preliminary data.</text>
</comment>
<dbReference type="RefSeq" id="WP_077114451.1">
    <property type="nucleotide sequence ID" value="NZ_LOKT01000001.1"/>
</dbReference>
<keyword evidence="6" id="KW-1185">Reference proteome</keyword>
<evidence type="ECO:0000256" key="1">
    <source>
        <dbReference type="ARBA" id="ARBA00004496"/>
    </source>
</evidence>
<comment type="subcellular location">
    <subcellularLocation>
        <location evidence="1">Cytoplasm</location>
    </subcellularLocation>
</comment>
<keyword evidence="3" id="KW-0963">Cytoplasm</keyword>
<keyword evidence="4" id="KW-0143">Chaperone</keyword>
<name>A0A1W0BE66_9NOCA</name>
<accession>A0A1W0BE66</accession>
<evidence type="ECO:0000313" key="6">
    <source>
        <dbReference type="Proteomes" id="UP000188836"/>
    </source>
</evidence>
<sequence length="263" mass="27606">MTAAVTNDGLLALSDLLGVQTLPLVLGIGPQQSTVDAWEAARADALTELRRSGLLDQHGDVAIDLADALRILAQPDCELAARIYTESGVLRLCLVRRGTQHAVATRTGDTLMVGTTWADSNGTTLVRPLLDLLGPCPAAPVPTVSAPAHELRQRLDEADGSSDYTRIFHGLGVDERDAIEFGLALSSCRAHAEIVAIAYDGGVTTRAPGAVAVYDTSRGRIVASPGTAPDRQVWSTFGSGTDHRVAQAVAALTESLPGGRWLP</sequence>
<dbReference type="STRING" id="1538463.B0T36_01095"/>
<gene>
    <name evidence="5" type="ORF">B0T46_01070</name>
</gene>
<evidence type="ECO:0000256" key="3">
    <source>
        <dbReference type="ARBA" id="ARBA00022490"/>
    </source>
</evidence>
<reference evidence="5 6" key="1">
    <citation type="journal article" date="2016" name="Antonie Van Leeuwenhoek">
        <title>Nocardia donostiensis sp. nov., isolated from human respiratory specimens.</title>
        <authorList>
            <person name="Ercibengoa M."/>
            <person name="Bell M."/>
            <person name="Marimon J.M."/>
            <person name="Humrighouse B."/>
            <person name="Klenk H.P."/>
            <person name="Potter G."/>
            <person name="Perez-Trallero E."/>
        </authorList>
    </citation>
    <scope>NUCLEOTIDE SEQUENCE [LARGE SCALE GENOMIC DNA]</scope>
    <source>
        <strain evidence="5 6">X1655</strain>
    </source>
</reference>
<dbReference type="OrthoDB" id="3681944at2"/>
<comment type="similarity">
    <text evidence="2">Belongs to the EspG family.</text>
</comment>
<dbReference type="AlphaFoldDB" id="A0A1W0BE66"/>
<protein>
    <submittedName>
        <fullName evidence="5">ESX secretion-associated protein EspG</fullName>
    </submittedName>
</protein>
<organism evidence="5 6">
    <name type="scientific">Nocardia donostiensis</name>
    <dbReference type="NCBI Taxonomy" id="1538463"/>
    <lineage>
        <taxon>Bacteria</taxon>
        <taxon>Bacillati</taxon>
        <taxon>Actinomycetota</taxon>
        <taxon>Actinomycetes</taxon>
        <taxon>Mycobacteriales</taxon>
        <taxon>Nocardiaceae</taxon>
        <taxon>Nocardia</taxon>
    </lineage>
</organism>
<evidence type="ECO:0000256" key="4">
    <source>
        <dbReference type="ARBA" id="ARBA00023186"/>
    </source>
</evidence>
<proteinExistence type="inferred from homology"/>
<dbReference type="InterPro" id="IPR025734">
    <property type="entry name" value="EspG"/>
</dbReference>
<evidence type="ECO:0000313" key="5">
    <source>
        <dbReference type="EMBL" id="ONM50535.1"/>
    </source>
</evidence>
<dbReference type="EMBL" id="MUMY01000001">
    <property type="protein sequence ID" value="ONM50535.1"/>
    <property type="molecule type" value="Genomic_DNA"/>
</dbReference>
<dbReference type="Pfam" id="PF14011">
    <property type="entry name" value="ESX-1_EspG"/>
    <property type="match status" value="1"/>
</dbReference>